<dbReference type="GO" id="GO:0004674">
    <property type="term" value="F:protein serine/threonine kinase activity"/>
    <property type="evidence" value="ECO:0007669"/>
    <property type="project" value="UniProtKB-KW"/>
</dbReference>
<name>A0A836BXU8_9CHLO</name>
<feature type="region of interest" description="Disordered" evidence="7">
    <location>
        <begin position="294"/>
        <end position="332"/>
    </location>
</feature>
<keyword evidence="8" id="KW-0812">Transmembrane</keyword>
<evidence type="ECO:0000256" key="8">
    <source>
        <dbReference type="SAM" id="Phobius"/>
    </source>
</evidence>
<dbReference type="Gene3D" id="1.10.510.10">
    <property type="entry name" value="Transferase(Phosphotransferase) domain 1"/>
    <property type="match status" value="1"/>
</dbReference>
<dbReference type="Gene3D" id="3.30.200.20">
    <property type="entry name" value="Phosphorylase Kinase, domain 1"/>
    <property type="match status" value="1"/>
</dbReference>
<feature type="chain" id="PRO_5032846701" description="Protein kinase domain-containing protein" evidence="9">
    <location>
        <begin position="27"/>
        <end position="938"/>
    </location>
</feature>
<evidence type="ECO:0000256" key="7">
    <source>
        <dbReference type="SAM" id="MobiDB-lite"/>
    </source>
</evidence>
<accession>A0A836BXU8</accession>
<dbReference type="PROSITE" id="PS00107">
    <property type="entry name" value="PROTEIN_KINASE_ATP"/>
    <property type="match status" value="1"/>
</dbReference>
<dbReference type="EMBL" id="JAEHOE010000052">
    <property type="protein sequence ID" value="KAG2491589.1"/>
    <property type="molecule type" value="Genomic_DNA"/>
</dbReference>
<evidence type="ECO:0000256" key="3">
    <source>
        <dbReference type="ARBA" id="ARBA00022741"/>
    </source>
</evidence>
<protein>
    <recommendedName>
        <fullName evidence="10">Protein kinase domain-containing protein</fullName>
    </recommendedName>
</protein>
<feature type="compositionally biased region" description="Low complexity" evidence="7">
    <location>
        <begin position="467"/>
        <end position="477"/>
    </location>
</feature>
<keyword evidence="8" id="KW-0472">Membrane</keyword>
<evidence type="ECO:0000256" key="9">
    <source>
        <dbReference type="SAM" id="SignalP"/>
    </source>
</evidence>
<comment type="caution">
    <text evidence="11">The sequence shown here is derived from an EMBL/GenBank/DDBJ whole genome shotgun (WGS) entry which is preliminary data.</text>
</comment>
<dbReference type="InterPro" id="IPR008271">
    <property type="entry name" value="Ser/Thr_kinase_AS"/>
</dbReference>
<dbReference type="InterPro" id="IPR017441">
    <property type="entry name" value="Protein_kinase_ATP_BS"/>
</dbReference>
<keyword evidence="8" id="KW-1133">Transmembrane helix</keyword>
<dbReference type="PANTHER" id="PTHR44329:SF214">
    <property type="entry name" value="PROTEIN KINASE DOMAIN-CONTAINING PROTEIN"/>
    <property type="match status" value="1"/>
</dbReference>
<keyword evidence="1" id="KW-0723">Serine/threonine-protein kinase</keyword>
<evidence type="ECO:0000313" key="11">
    <source>
        <dbReference type="EMBL" id="KAG2491589.1"/>
    </source>
</evidence>
<feature type="region of interest" description="Disordered" evidence="7">
    <location>
        <begin position="451"/>
        <end position="477"/>
    </location>
</feature>
<dbReference type="PANTHER" id="PTHR44329">
    <property type="entry name" value="SERINE/THREONINE-PROTEIN KINASE TNNI3K-RELATED"/>
    <property type="match status" value="1"/>
</dbReference>
<evidence type="ECO:0000256" key="2">
    <source>
        <dbReference type="ARBA" id="ARBA00022679"/>
    </source>
</evidence>
<evidence type="ECO:0000256" key="6">
    <source>
        <dbReference type="PROSITE-ProRule" id="PRU10141"/>
    </source>
</evidence>
<gene>
    <name evidence="11" type="ORF">HYH03_010156</name>
</gene>
<evidence type="ECO:0000313" key="12">
    <source>
        <dbReference type="Proteomes" id="UP000612055"/>
    </source>
</evidence>
<keyword evidence="5 6" id="KW-0067">ATP-binding</keyword>
<evidence type="ECO:0000259" key="10">
    <source>
        <dbReference type="PROSITE" id="PS50011"/>
    </source>
</evidence>
<evidence type="ECO:0000256" key="1">
    <source>
        <dbReference type="ARBA" id="ARBA00022527"/>
    </source>
</evidence>
<keyword evidence="3 6" id="KW-0547">Nucleotide-binding</keyword>
<dbReference type="InterPro" id="IPR011009">
    <property type="entry name" value="Kinase-like_dom_sf"/>
</dbReference>
<feature type="region of interest" description="Disordered" evidence="7">
    <location>
        <begin position="509"/>
        <end position="533"/>
    </location>
</feature>
<dbReference type="InterPro" id="IPR051681">
    <property type="entry name" value="Ser/Thr_Kinases-Pseudokinases"/>
</dbReference>
<dbReference type="GO" id="GO:0005524">
    <property type="term" value="F:ATP binding"/>
    <property type="evidence" value="ECO:0007669"/>
    <property type="project" value="UniProtKB-UniRule"/>
</dbReference>
<dbReference type="Pfam" id="PF07714">
    <property type="entry name" value="PK_Tyr_Ser-Thr"/>
    <property type="match status" value="1"/>
</dbReference>
<dbReference type="SUPFAM" id="SSF56112">
    <property type="entry name" value="Protein kinase-like (PK-like)"/>
    <property type="match status" value="1"/>
</dbReference>
<keyword evidence="12" id="KW-1185">Reference proteome</keyword>
<dbReference type="PROSITE" id="PS50011">
    <property type="entry name" value="PROTEIN_KINASE_DOM"/>
    <property type="match status" value="1"/>
</dbReference>
<dbReference type="Proteomes" id="UP000612055">
    <property type="component" value="Unassembled WGS sequence"/>
</dbReference>
<keyword evidence="4" id="KW-0418">Kinase</keyword>
<feature type="binding site" evidence="6">
    <location>
        <position position="564"/>
    </location>
    <ligand>
        <name>ATP</name>
        <dbReference type="ChEBI" id="CHEBI:30616"/>
    </ligand>
</feature>
<dbReference type="SMART" id="SM00220">
    <property type="entry name" value="S_TKc"/>
    <property type="match status" value="1"/>
</dbReference>
<feature type="transmembrane region" description="Helical" evidence="8">
    <location>
        <begin position="337"/>
        <end position="361"/>
    </location>
</feature>
<keyword evidence="2" id="KW-0808">Transferase</keyword>
<dbReference type="InterPro" id="IPR001245">
    <property type="entry name" value="Ser-Thr/Tyr_kinase_cat_dom"/>
</dbReference>
<evidence type="ECO:0000256" key="5">
    <source>
        <dbReference type="ARBA" id="ARBA00022840"/>
    </source>
</evidence>
<dbReference type="AlphaFoldDB" id="A0A836BXU8"/>
<dbReference type="OrthoDB" id="536504at2759"/>
<evidence type="ECO:0000256" key="4">
    <source>
        <dbReference type="ARBA" id="ARBA00022777"/>
    </source>
</evidence>
<feature type="signal peptide" evidence="9">
    <location>
        <begin position="1"/>
        <end position="26"/>
    </location>
</feature>
<proteinExistence type="predicted"/>
<feature type="region of interest" description="Disordered" evidence="7">
    <location>
        <begin position="887"/>
        <end position="907"/>
    </location>
</feature>
<feature type="domain" description="Protein kinase" evidence="10">
    <location>
        <begin position="537"/>
        <end position="809"/>
    </location>
</feature>
<dbReference type="InterPro" id="IPR000719">
    <property type="entry name" value="Prot_kinase_dom"/>
</dbReference>
<dbReference type="PROSITE" id="PS00108">
    <property type="entry name" value="PROTEIN_KINASE_ST"/>
    <property type="match status" value="1"/>
</dbReference>
<keyword evidence="9" id="KW-0732">Signal</keyword>
<sequence length="938" mass="98053">MATRRRGSKRIAGSLCFCLLLQLGQSLSSSAFVRDGKEFVDAVVAGASEILVDWPYLDLNDAHWEAAGYAQASLLLTSNATVRGSPRLAYPPVVKFNCSRKVKLASYVTLTLERIVATNLALGRKWQQANALGADIMAPSDPSTVGARSVMRDVMVLAPACPPSQFAWPYLSSITRPGGGTNTMDLVLSQPGCVNSTSFVNGSVVPPAQRCWAYRVANTDIEAEAMNTDRDDDVRDANYVTALQNATLLCVSMFTYECLGRLGPQGCVDAIAAQTPIDWFDQFRADVDAALAREAAASTKPSQPPPNAQWDTQNGGPPQLQPAADQGGSGDSGSATVAVAAGVAAGVAVACALALGIFVWWRRRHRKAAAGGAPADASTFAKIMLTTDPASSLATPYRAENDPDAAEGVYGKGGGNSGLRTGSSLPAELSGYPSACGTPSPGTALLLLEDAGTSPEDSGRSVLASTRRGAPLPGAPRAPAALRLAEGVITESTPYRGGLKTAFQLQMPGAEAGASEKGRSRQPAEGGGSSAPIPIVRLTPQVLGKGGFGRVFAGEMGDQPVAVKLIAEDLDKLPSSEAAMVAKSFEQELEVLARCTHPCIVRVLAACAKPPRPCIVMERMETSLERMLYGKTDTLLPLPVVIHIALEVARGLEYLHPTVLHRDLKPGNVLVNNPNSPKPVVKITDFGLSRLRDTILRTSYPEAGTPAYLAPECFDVEAVGITYHADIYAWGVLVWETLAGMQPWLGLAPVNIAVHVHVYNSRLPMPPETGSGRSADRWPRRLMRLLSECWDKDPLRRPAAAELVKRLLVIQQDLERLLPAPVQDQCAAEAPAHCVQAGPSAAPTVNAASHALHPPELDADATAATTGTFEDGREPAPVEEAVAMAAGSTAGTAAGHGSGAGGPDSPARQATAAALALAEAMAATGMAAAAAAAADLQT</sequence>
<reference evidence="11" key="1">
    <citation type="journal article" date="2020" name="bioRxiv">
        <title>Comparative genomics of Chlamydomonas.</title>
        <authorList>
            <person name="Craig R.J."/>
            <person name="Hasan A.R."/>
            <person name="Ness R.W."/>
            <person name="Keightley P.D."/>
        </authorList>
    </citation>
    <scope>NUCLEOTIDE SEQUENCE</scope>
    <source>
        <strain evidence="11">CCAP 11/70</strain>
    </source>
</reference>
<organism evidence="11 12">
    <name type="scientific">Edaphochlamys debaryana</name>
    <dbReference type="NCBI Taxonomy" id="47281"/>
    <lineage>
        <taxon>Eukaryota</taxon>
        <taxon>Viridiplantae</taxon>
        <taxon>Chlorophyta</taxon>
        <taxon>core chlorophytes</taxon>
        <taxon>Chlorophyceae</taxon>
        <taxon>CS clade</taxon>
        <taxon>Chlamydomonadales</taxon>
        <taxon>Chlamydomonadales incertae sedis</taxon>
        <taxon>Edaphochlamys</taxon>
    </lineage>
</organism>